<dbReference type="AlphaFoldDB" id="A0AAD9FPA7"/>
<sequence length="308" mass="32839">MIARQALLVFVATVFPSILGPSFVAATSVPSSHDTVIGSAASLHPYKRDGDKGYTDPVAGGGYMLTIVNGTYPAGLGEPLNVILSTKSDKEVIVKGLDNGGFLNYMLSAGLGEECLGQHLGSLQEANLGDGQGNVTEVEELRWNYGDPYLGTCKETFDGGLHLRYWIQNNTGAYFMAVSEEMDLSSGHDIVPNGYNHGRDHLVGNLTKTPIETKNLTNTSTFSGQTSWNNYTYQTDVHYVSGLLKNSSDGINHYITVSTDGRPAIDGLVAVLTVKIVERPKSGAILSVHASLFAIVPSLLLAAMIALA</sequence>
<evidence type="ECO:0000313" key="3">
    <source>
        <dbReference type="EMBL" id="KAK1924389.1"/>
    </source>
</evidence>
<keyword evidence="1" id="KW-0812">Transmembrane</keyword>
<keyword evidence="4" id="KW-1185">Reference proteome</keyword>
<gene>
    <name evidence="3" type="ORF">DB88DRAFT_490219</name>
</gene>
<keyword evidence="1" id="KW-1133">Transmembrane helix</keyword>
<evidence type="ECO:0000256" key="2">
    <source>
        <dbReference type="SAM" id="SignalP"/>
    </source>
</evidence>
<evidence type="ECO:0000313" key="4">
    <source>
        <dbReference type="Proteomes" id="UP001182556"/>
    </source>
</evidence>
<comment type="caution">
    <text evidence="3">The sequence shown here is derived from an EMBL/GenBank/DDBJ whole genome shotgun (WGS) entry which is preliminary data.</text>
</comment>
<feature type="transmembrane region" description="Helical" evidence="1">
    <location>
        <begin position="284"/>
        <end position="307"/>
    </location>
</feature>
<dbReference type="Proteomes" id="UP001182556">
    <property type="component" value="Unassembled WGS sequence"/>
</dbReference>
<organism evidence="3 4">
    <name type="scientific">Papiliotrema laurentii</name>
    <name type="common">Cryptococcus laurentii</name>
    <dbReference type="NCBI Taxonomy" id="5418"/>
    <lineage>
        <taxon>Eukaryota</taxon>
        <taxon>Fungi</taxon>
        <taxon>Dikarya</taxon>
        <taxon>Basidiomycota</taxon>
        <taxon>Agaricomycotina</taxon>
        <taxon>Tremellomycetes</taxon>
        <taxon>Tremellales</taxon>
        <taxon>Rhynchogastremaceae</taxon>
        <taxon>Papiliotrema</taxon>
    </lineage>
</organism>
<protein>
    <submittedName>
        <fullName evidence="3">Uncharacterized protein</fullName>
    </submittedName>
</protein>
<dbReference type="EMBL" id="JAODAN010000005">
    <property type="protein sequence ID" value="KAK1924389.1"/>
    <property type="molecule type" value="Genomic_DNA"/>
</dbReference>
<name>A0AAD9FPA7_PAPLA</name>
<accession>A0AAD9FPA7</accession>
<feature type="chain" id="PRO_5042269962" evidence="2">
    <location>
        <begin position="27"/>
        <end position="308"/>
    </location>
</feature>
<proteinExistence type="predicted"/>
<reference evidence="3" key="1">
    <citation type="submission" date="2023-02" db="EMBL/GenBank/DDBJ databases">
        <title>Identification and recombinant expression of a fungal hydrolase from Papiliotrema laurentii that hydrolyzes apple cutin and clears colloidal polyester polyurethane.</title>
        <authorList>
            <consortium name="DOE Joint Genome Institute"/>
            <person name="Roman V.A."/>
            <person name="Bojanowski C."/>
            <person name="Crable B.R."/>
            <person name="Wagner D.N."/>
            <person name="Hung C.S."/>
            <person name="Nadeau L.J."/>
            <person name="Schratz L."/>
            <person name="Haridas S."/>
            <person name="Pangilinan J."/>
            <person name="Lipzen A."/>
            <person name="Na H."/>
            <person name="Yan M."/>
            <person name="Ng V."/>
            <person name="Grigoriev I.V."/>
            <person name="Spatafora J.W."/>
            <person name="Barlow D."/>
            <person name="Biffinger J."/>
            <person name="Kelley-Loughnane N."/>
            <person name="Varaljay V.A."/>
            <person name="Crookes-Goodson W.J."/>
        </authorList>
    </citation>
    <scope>NUCLEOTIDE SEQUENCE</scope>
    <source>
        <strain evidence="3">5307AH</strain>
    </source>
</reference>
<feature type="signal peptide" evidence="2">
    <location>
        <begin position="1"/>
        <end position="26"/>
    </location>
</feature>
<keyword evidence="1" id="KW-0472">Membrane</keyword>
<evidence type="ECO:0000256" key="1">
    <source>
        <dbReference type="SAM" id="Phobius"/>
    </source>
</evidence>
<keyword evidence="2" id="KW-0732">Signal</keyword>